<reference evidence="1 2" key="1">
    <citation type="submission" date="2018-05" db="EMBL/GenBank/DDBJ databases">
        <title>Klebsiella quasipneumonaiae provides a window into carbapenemase gene transfer, plasmid rearrangements and nosocomial acquisition from the hospital environment.</title>
        <authorList>
            <person name="Mathers A.J."/>
            <person name="Vegesana K."/>
            <person name="Stoesser N."/>
            <person name="Crook D."/>
            <person name="Vaughan A."/>
            <person name="Barry K."/>
            <person name="Parikh H."/>
            <person name="Sebra R."/>
            <person name="Kotay S."/>
            <person name="Walker A.S."/>
            <person name="Sheppard A.E."/>
        </authorList>
    </citation>
    <scope>NUCLEOTIDE SEQUENCE [LARGE SCALE GENOMIC DNA]</scope>
    <source>
        <strain evidence="1 2">CAV1761</strain>
    </source>
</reference>
<evidence type="ECO:0000313" key="1">
    <source>
        <dbReference type="EMBL" id="AWL70682.1"/>
    </source>
</evidence>
<proteinExistence type="predicted"/>
<protein>
    <recommendedName>
        <fullName evidence="3">Phage protein</fullName>
    </recommendedName>
</protein>
<accession>A0AB33G9I8</accession>
<dbReference type="EMBL" id="CP029449">
    <property type="protein sequence ID" value="AWL70682.1"/>
    <property type="molecule type" value="Genomic_DNA"/>
</dbReference>
<gene>
    <name evidence="1" type="ORF">DKC05_25045</name>
</gene>
<dbReference type="AlphaFoldDB" id="A0AB33G9I8"/>
<name>A0AB33G9I8_SERMA</name>
<evidence type="ECO:0000313" key="2">
    <source>
        <dbReference type="Proteomes" id="UP000245399"/>
    </source>
</evidence>
<sequence>MKTQDAQLVEMLNGVIEWHQNRVENCQTIIDSTVDINLKAEDGRDKIIAADSSEAQWLKVGVSIALSQFKAFPLSLRATDDEDDSDDE</sequence>
<evidence type="ECO:0008006" key="3">
    <source>
        <dbReference type="Google" id="ProtNLM"/>
    </source>
</evidence>
<dbReference type="Proteomes" id="UP000245399">
    <property type="component" value="Chromosome"/>
</dbReference>
<organism evidence="1 2">
    <name type="scientific">Serratia marcescens</name>
    <dbReference type="NCBI Taxonomy" id="615"/>
    <lineage>
        <taxon>Bacteria</taxon>
        <taxon>Pseudomonadati</taxon>
        <taxon>Pseudomonadota</taxon>
        <taxon>Gammaproteobacteria</taxon>
        <taxon>Enterobacterales</taxon>
        <taxon>Yersiniaceae</taxon>
        <taxon>Serratia</taxon>
    </lineage>
</organism>
<dbReference type="RefSeq" id="WP_047730408.1">
    <property type="nucleotide sequence ID" value="NZ_CADDTT010000054.1"/>
</dbReference>